<accession>A0A3R9ML43</accession>
<evidence type="ECO:0000313" key="2">
    <source>
        <dbReference type="Proteomes" id="UP000280066"/>
    </source>
</evidence>
<name>A0A3R9ML43_9BACT</name>
<comment type="caution">
    <text evidence="1">The sequence shown here is derived from an EMBL/GenBank/DDBJ whole genome shotgun (WGS) entry which is preliminary data.</text>
</comment>
<proteinExistence type="predicted"/>
<keyword evidence="2" id="KW-1185">Reference proteome</keyword>
<dbReference type="EMBL" id="RWIS01000018">
    <property type="protein sequence ID" value="RSK24189.1"/>
    <property type="molecule type" value="Genomic_DNA"/>
</dbReference>
<dbReference type="RefSeq" id="WP_125433545.1">
    <property type="nucleotide sequence ID" value="NZ_RWIS01000018.1"/>
</dbReference>
<sequence>MSAKKTFSPTITLEAQDSMDATRRVTALSTILQHIETDNLETLARKASKPGINQKIRQFASFI</sequence>
<dbReference type="AlphaFoldDB" id="A0A3R9ML43"/>
<organism evidence="1 2">
    <name type="scientific">Hymenobacter metallilatus</name>
    <dbReference type="NCBI Taxonomy" id="2493666"/>
    <lineage>
        <taxon>Bacteria</taxon>
        <taxon>Pseudomonadati</taxon>
        <taxon>Bacteroidota</taxon>
        <taxon>Cytophagia</taxon>
        <taxon>Cytophagales</taxon>
        <taxon>Hymenobacteraceae</taxon>
        <taxon>Hymenobacter</taxon>
    </lineage>
</organism>
<reference evidence="1 2" key="1">
    <citation type="submission" date="2018-12" db="EMBL/GenBank/DDBJ databases">
        <authorList>
            <person name="Feng G."/>
            <person name="Zhu H."/>
        </authorList>
    </citation>
    <scope>NUCLEOTIDE SEQUENCE [LARGE SCALE GENOMIC DNA]</scope>
    <source>
        <strain evidence="1 2">9PBR-2</strain>
    </source>
</reference>
<evidence type="ECO:0000313" key="1">
    <source>
        <dbReference type="EMBL" id="RSK24189.1"/>
    </source>
</evidence>
<dbReference type="Proteomes" id="UP000280066">
    <property type="component" value="Unassembled WGS sequence"/>
</dbReference>
<gene>
    <name evidence="1" type="ORF">EI290_20630</name>
</gene>
<protein>
    <submittedName>
        <fullName evidence="1">Uncharacterized protein</fullName>
    </submittedName>
</protein>